<keyword evidence="5" id="KW-1185">Reference proteome</keyword>
<protein>
    <submittedName>
        <fullName evidence="4">Polyhydroxyalkanoate synthesis repressor PhaR</fullName>
    </submittedName>
</protein>
<evidence type="ECO:0000259" key="3">
    <source>
        <dbReference type="Pfam" id="PF07879"/>
    </source>
</evidence>
<dbReference type="Pfam" id="PF07879">
    <property type="entry name" value="PHB_acc_N"/>
    <property type="match status" value="1"/>
</dbReference>
<evidence type="ECO:0000259" key="2">
    <source>
        <dbReference type="Pfam" id="PF05233"/>
    </source>
</evidence>
<dbReference type="InterPro" id="IPR012909">
    <property type="entry name" value="PHA_DNA-bd_N"/>
</dbReference>
<dbReference type="InterPro" id="IPR007897">
    <property type="entry name" value="PHB_accumulat"/>
</dbReference>
<proteinExistence type="predicted"/>
<reference evidence="5" key="1">
    <citation type="journal article" date="2019" name="Int. J. Syst. Evol. Microbiol.">
        <title>The Global Catalogue of Microorganisms (GCM) 10K type strain sequencing project: providing services to taxonomists for standard genome sequencing and annotation.</title>
        <authorList>
            <consortium name="The Broad Institute Genomics Platform"/>
            <consortium name="The Broad Institute Genome Sequencing Center for Infectious Disease"/>
            <person name="Wu L."/>
            <person name="Ma J."/>
        </authorList>
    </citation>
    <scope>NUCLEOTIDE SEQUENCE [LARGE SCALE GENOMIC DNA]</scope>
    <source>
        <strain evidence="5">CCUG 60023</strain>
    </source>
</reference>
<name>A0ABW3FJI5_9HYPH</name>
<dbReference type="InterPro" id="IPR010134">
    <property type="entry name" value="PHA_reg_PhaR"/>
</dbReference>
<dbReference type="Pfam" id="PF05233">
    <property type="entry name" value="PHB_acc"/>
    <property type="match status" value="1"/>
</dbReference>
<gene>
    <name evidence="4" type="primary">phaR</name>
    <name evidence="4" type="ORF">ACFQ14_13375</name>
</gene>
<feature type="region of interest" description="Disordered" evidence="1">
    <location>
        <begin position="168"/>
        <end position="197"/>
    </location>
</feature>
<accession>A0ABW3FJI5</accession>
<comment type="caution">
    <text evidence="4">The sequence shown here is derived from an EMBL/GenBank/DDBJ whole genome shotgun (WGS) entry which is preliminary data.</text>
</comment>
<dbReference type="NCBIfam" id="TIGR01848">
    <property type="entry name" value="PHA_reg_PhaR"/>
    <property type="match status" value="1"/>
</dbReference>
<dbReference type="RefSeq" id="WP_377213292.1">
    <property type="nucleotide sequence ID" value="NZ_JBHTJV010000012.1"/>
</dbReference>
<evidence type="ECO:0000313" key="4">
    <source>
        <dbReference type="EMBL" id="MFD0917400.1"/>
    </source>
</evidence>
<feature type="domain" description="PHB accumulation regulatory" evidence="2">
    <location>
        <begin position="87"/>
        <end position="124"/>
    </location>
</feature>
<dbReference type="EMBL" id="JBHTJV010000012">
    <property type="protein sequence ID" value="MFD0917400.1"/>
    <property type="molecule type" value="Genomic_DNA"/>
</dbReference>
<feature type="domain" description="PHA accumulation regulator DNA-binding N-terminal" evidence="3">
    <location>
        <begin position="21"/>
        <end position="79"/>
    </location>
</feature>
<evidence type="ECO:0000256" key="1">
    <source>
        <dbReference type="SAM" id="MobiDB-lite"/>
    </source>
</evidence>
<dbReference type="Proteomes" id="UP001597101">
    <property type="component" value="Unassembled WGS sequence"/>
</dbReference>
<organism evidence="4 5">
    <name type="scientific">Pseudahrensia aquimaris</name>
    <dbReference type="NCBI Taxonomy" id="744461"/>
    <lineage>
        <taxon>Bacteria</taxon>
        <taxon>Pseudomonadati</taxon>
        <taxon>Pseudomonadota</taxon>
        <taxon>Alphaproteobacteria</taxon>
        <taxon>Hyphomicrobiales</taxon>
        <taxon>Ahrensiaceae</taxon>
        <taxon>Pseudahrensia</taxon>
    </lineage>
</organism>
<sequence>MAKATKKSTRSEPAVAEGTILIKKYPNRRLYNTSTSAYIVLDDLVQLIRDDIPFVIHDTKTGDDITREILNQIIFEQETSQGNHHFPLELQKQLIAMYGDTYGAMVPDYLTQSMELFVSERARMSEAMGDVVGRNTRMMMEFSQNMARQNMELFKKSWDMFGALSGTGSKRRDKLDDTAPTKTSTADGSQRDEREAELEEIQNKIDALQNRLKSLS</sequence>
<evidence type="ECO:0000313" key="5">
    <source>
        <dbReference type="Proteomes" id="UP001597101"/>
    </source>
</evidence>